<feature type="compositionally biased region" description="Polar residues" evidence="1">
    <location>
        <begin position="12"/>
        <end position="22"/>
    </location>
</feature>
<feature type="compositionally biased region" description="Low complexity" evidence="1">
    <location>
        <begin position="39"/>
        <end position="62"/>
    </location>
</feature>
<evidence type="ECO:0000313" key="3">
    <source>
        <dbReference type="Proteomes" id="UP001501000"/>
    </source>
</evidence>
<reference evidence="3" key="1">
    <citation type="journal article" date="2019" name="Int. J. Syst. Evol. Microbiol.">
        <title>The Global Catalogue of Microorganisms (GCM) 10K type strain sequencing project: providing services to taxonomists for standard genome sequencing and annotation.</title>
        <authorList>
            <consortium name="The Broad Institute Genomics Platform"/>
            <consortium name="The Broad Institute Genome Sequencing Center for Infectious Disease"/>
            <person name="Wu L."/>
            <person name="Ma J."/>
        </authorList>
    </citation>
    <scope>NUCLEOTIDE SEQUENCE [LARGE SCALE GENOMIC DNA]</scope>
    <source>
        <strain evidence="3">JCM 16956</strain>
    </source>
</reference>
<organism evidence="2 3">
    <name type="scientific">Streptomyces gulbargensis</name>
    <dbReference type="NCBI Taxonomy" id="364901"/>
    <lineage>
        <taxon>Bacteria</taxon>
        <taxon>Bacillati</taxon>
        <taxon>Actinomycetota</taxon>
        <taxon>Actinomycetes</taxon>
        <taxon>Kitasatosporales</taxon>
        <taxon>Streptomycetaceae</taxon>
        <taxon>Streptomyces</taxon>
    </lineage>
</organism>
<comment type="caution">
    <text evidence="2">The sequence shown here is derived from an EMBL/GenBank/DDBJ whole genome shotgun (WGS) entry which is preliminary data.</text>
</comment>
<proteinExistence type="predicted"/>
<feature type="region of interest" description="Disordered" evidence="1">
    <location>
        <begin position="1"/>
        <end position="135"/>
    </location>
</feature>
<evidence type="ECO:0000256" key="1">
    <source>
        <dbReference type="SAM" id="MobiDB-lite"/>
    </source>
</evidence>
<dbReference type="EMBL" id="BAABAJ010000007">
    <property type="protein sequence ID" value="GAA3917487.1"/>
    <property type="molecule type" value="Genomic_DNA"/>
</dbReference>
<accession>A0ABP7M8D6</accession>
<name>A0ABP7M8D6_9ACTN</name>
<feature type="compositionally biased region" description="Gly residues" evidence="1">
    <location>
        <begin position="78"/>
        <end position="89"/>
    </location>
</feature>
<keyword evidence="3" id="KW-1185">Reference proteome</keyword>
<sequence>MPRVAAALGFSGSRSITRNRYSSGHCMKSLAREGDSDTGARAPARPSAPASGAPDASAAVPPCGAGTATAPVLPDGTDGPGTPGTGTPDGTGKAPRSAVPAATAGSCSLVLMTKTLRPATDSEPHTIDLGPRRTA</sequence>
<gene>
    <name evidence="2" type="ORF">GCM10022244_28530</name>
</gene>
<evidence type="ECO:0000313" key="2">
    <source>
        <dbReference type="EMBL" id="GAA3917487.1"/>
    </source>
</evidence>
<protein>
    <submittedName>
        <fullName evidence="2">Uncharacterized protein</fullName>
    </submittedName>
</protein>
<dbReference type="Proteomes" id="UP001501000">
    <property type="component" value="Unassembled WGS sequence"/>
</dbReference>